<evidence type="ECO:0000256" key="4">
    <source>
        <dbReference type="ARBA" id="ARBA00022692"/>
    </source>
</evidence>
<evidence type="ECO:0000256" key="2">
    <source>
        <dbReference type="ARBA" id="ARBA00008114"/>
    </source>
</evidence>
<dbReference type="InterPro" id="IPR058533">
    <property type="entry name" value="Cation_efflux_TM"/>
</dbReference>
<evidence type="ECO:0000256" key="5">
    <source>
        <dbReference type="ARBA" id="ARBA00022989"/>
    </source>
</evidence>
<keyword evidence="10" id="KW-1185">Reference proteome</keyword>
<evidence type="ECO:0000256" key="7">
    <source>
        <dbReference type="SAM" id="Phobius"/>
    </source>
</evidence>
<dbReference type="EMBL" id="FNGS01000001">
    <property type="protein sequence ID" value="SDL21285.1"/>
    <property type="molecule type" value="Genomic_DNA"/>
</dbReference>
<keyword evidence="6 7" id="KW-0472">Membrane</keyword>
<comment type="similarity">
    <text evidence="2">Belongs to the cation diffusion facilitator (CDF) transporter (TC 2.A.4) family.</text>
</comment>
<sequence length="305" mass="34463">MTLRVHRRQEQKWLRLSLGVGSALTIWAIVVGIVGDSKSIIFDALFSLVGISLSGVSLFITQFVRKPDDDRLPFGRAQFEPFTITVESFIVIFLCVYSMATSVIDILNGGKSVELDVALPYLITSIVVCLGIWVLFRRKAREIRSEYLRVEATEWQLDALLSLGVLAALSLSYVLAGTAYAWLIPYLDPGTVVVISLFFIRIPLMTFRKNIRELLQFAPDDDIENAIHDAAEALAAEKGYEDHIVRVIKTGRSYTVEIDFLLPQSAGETSLIELDAVRQELYERIKGEYSMWLTISFTTERKWMI</sequence>
<reference evidence="9 10" key="1">
    <citation type="submission" date="2016-10" db="EMBL/GenBank/DDBJ databases">
        <authorList>
            <person name="de Groot N.N."/>
        </authorList>
    </citation>
    <scope>NUCLEOTIDE SEQUENCE [LARGE SCALE GENOMIC DNA]</scope>
    <source>
        <strain evidence="9 10">DSM 21668</strain>
    </source>
</reference>
<name>A0A1G9I8A5_9BACT</name>
<dbReference type="Gene3D" id="1.20.1510.10">
    <property type="entry name" value="Cation efflux protein transmembrane domain"/>
    <property type="match status" value="1"/>
</dbReference>
<evidence type="ECO:0000256" key="6">
    <source>
        <dbReference type="ARBA" id="ARBA00023136"/>
    </source>
</evidence>
<dbReference type="OrthoDB" id="2388015at2"/>
<dbReference type="NCBIfam" id="TIGR01297">
    <property type="entry name" value="CDF"/>
    <property type="match status" value="1"/>
</dbReference>
<comment type="subcellular location">
    <subcellularLocation>
        <location evidence="1">Membrane</location>
        <topology evidence="1">Multi-pass membrane protein</topology>
    </subcellularLocation>
</comment>
<accession>A0A1G9I8A5</accession>
<dbReference type="PANTHER" id="PTHR43840">
    <property type="entry name" value="MITOCHONDRIAL METAL TRANSPORTER 1-RELATED"/>
    <property type="match status" value="1"/>
</dbReference>
<evidence type="ECO:0000313" key="10">
    <source>
        <dbReference type="Proteomes" id="UP000198901"/>
    </source>
</evidence>
<dbReference type="GO" id="GO:0015341">
    <property type="term" value="F:zinc efflux antiporter activity"/>
    <property type="evidence" value="ECO:0007669"/>
    <property type="project" value="TreeGrafter"/>
</dbReference>
<dbReference type="Proteomes" id="UP000198901">
    <property type="component" value="Unassembled WGS sequence"/>
</dbReference>
<feature type="transmembrane region" description="Helical" evidence="7">
    <location>
        <begin position="118"/>
        <end position="136"/>
    </location>
</feature>
<dbReference type="GO" id="GO:0015093">
    <property type="term" value="F:ferrous iron transmembrane transporter activity"/>
    <property type="evidence" value="ECO:0007669"/>
    <property type="project" value="TreeGrafter"/>
</dbReference>
<dbReference type="InterPro" id="IPR050291">
    <property type="entry name" value="CDF_Transporter"/>
</dbReference>
<keyword evidence="4 7" id="KW-0812">Transmembrane</keyword>
<protein>
    <submittedName>
        <fullName evidence="9">Cation diffusion facilitator family transporter</fullName>
    </submittedName>
</protein>
<gene>
    <name evidence="9" type="ORF">SAMN04488090_0369</name>
</gene>
<feature type="transmembrane region" description="Helical" evidence="7">
    <location>
        <begin position="12"/>
        <end position="34"/>
    </location>
</feature>
<dbReference type="AlphaFoldDB" id="A0A1G9I8A5"/>
<feature type="transmembrane region" description="Helical" evidence="7">
    <location>
        <begin position="40"/>
        <end position="61"/>
    </location>
</feature>
<evidence type="ECO:0000259" key="8">
    <source>
        <dbReference type="Pfam" id="PF01545"/>
    </source>
</evidence>
<dbReference type="InterPro" id="IPR002524">
    <property type="entry name" value="Cation_efflux"/>
</dbReference>
<dbReference type="GO" id="GO:0006882">
    <property type="term" value="P:intracellular zinc ion homeostasis"/>
    <property type="evidence" value="ECO:0007669"/>
    <property type="project" value="TreeGrafter"/>
</dbReference>
<feature type="transmembrane region" description="Helical" evidence="7">
    <location>
        <begin position="82"/>
        <end position="106"/>
    </location>
</feature>
<dbReference type="InterPro" id="IPR027469">
    <property type="entry name" value="Cation_efflux_TMD_sf"/>
</dbReference>
<organism evidence="9 10">
    <name type="scientific">Siphonobacter aquaeclarae</name>
    <dbReference type="NCBI Taxonomy" id="563176"/>
    <lineage>
        <taxon>Bacteria</taxon>
        <taxon>Pseudomonadati</taxon>
        <taxon>Bacteroidota</taxon>
        <taxon>Cytophagia</taxon>
        <taxon>Cytophagales</taxon>
        <taxon>Cytophagaceae</taxon>
        <taxon>Siphonobacter</taxon>
    </lineage>
</organism>
<evidence type="ECO:0000256" key="1">
    <source>
        <dbReference type="ARBA" id="ARBA00004141"/>
    </source>
</evidence>
<dbReference type="STRING" id="563176.SAMN04488090_0369"/>
<dbReference type="Pfam" id="PF01545">
    <property type="entry name" value="Cation_efflux"/>
    <property type="match status" value="1"/>
</dbReference>
<dbReference type="GO" id="GO:0005886">
    <property type="term" value="C:plasma membrane"/>
    <property type="evidence" value="ECO:0007669"/>
    <property type="project" value="TreeGrafter"/>
</dbReference>
<dbReference type="PANTHER" id="PTHR43840:SF15">
    <property type="entry name" value="MITOCHONDRIAL METAL TRANSPORTER 1-RELATED"/>
    <property type="match status" value="1"/>
</dbReference>
<evidence type="ECO:0000256" key="3">
    <source>
        <dbReference type="ARBA" id="ARBA00022448"/>
    </source>
</evidence>
<proteinExistence type="inferred from homology"/>
<keyword evidence="5 7" id="KW-1133">Transmembrane helix</keyword>
<feature type="transmembrane region" description="Helical" evidence="7">
    <location>
        <begin position="189"/>
        <end position="207"/>
    </location>
</feature>
<dbReference type="SUPFAM" id="SSF161111">
    <property type="entry name" value="Cation efflux protein transmembrane domain-like"/>
    <property type="match status" value="1"/>
</dbReference>
<evidence type="ECO:0000313" key="9">
    <source>
        <dbReference type="EMBL" id="SDL21285.1"/>
    </source>
</evidence>
<feature type="transmembrane region" description="Helical" evidence="7">
    <location>
        <begin position="157"/>
        <end position="183"/>
    </location>
</feature>
<dbReference type="RefSeq" id="WP_093196933.1">
    <property type="nucleotide sequence ID" value="NZ_FNGS01000001.1"/>
</dbReference>
<dbReference type="GO" id="GO:0015086">
    <property type="term" value="F:cadmium ion transmembrane transporter activity"/>
    <property type="evidence" value="ECO:0007669"/>
    <property type="project" value="TreeGrafter"/>
</dbReference>
<feature type="domain" description="Cation efflux protein transmembrane" evidence="8">
    <location>
        <begin position="16"/>
        <end position="215"/>
    </location>
</feature>
<keyword evidence="3" id="KW-0813">Transport</keyword>